<keyword evidence="2" id="KW-0808">Transferase</keyword>
<evidence type="ECO:0000313" key="2">
    <source>
        <dbReference type="EMBL" id="MCJ8237037.1"/>
    </source>
</evidence>
<keyword evidence="3" id="KW-1185">Reference proteome</keyword>
<evidence type="ECO:0000313" key="3">
    <source>
        <dbReference type="Proteomes" id="UP001522662"/>
    </source>
</evidence>
<evidence type="ECO:0000259" key="1">
    <source>
        <dbReference type="Pfam" id="PF13649"/>
    </source>
</evidence>
<dbReference type="InterPro" id="IPR041698">
    <property type="entry name" value="Methyltransf_25"/>
</dbReference>
<accession>A0ABT0CV47</accession>
<sequence>MAIRLKERFEKKFDEEIRFFRGMMQGPKTVGAIMPTSSITAKRMASVIDVKSGLPVLELGPGTGVITKQILARGVAPEKIVSVEYSQDFYRRLVEDYAGVNFVHGDAFDLKTSLGEFADQTFDCVISAVPMLSFPMEARIQLLEDLLSRIPEGRPVVQITYGPVSPVIAKPDRYHIQHFDFVVRNIPPAQLWIYRKA</sequence>
<dbReference type="EMBL" id="JALAYX010000001">
    <property type="protein sequence ID" value="MCJ8237037.1"/>
    <property type="molecule type" value="Genomic_DNA"/>
</dbReference>
<dbReference type="CDD" id="cd02440">
    <property type="entry name" value="AdoMet_MTases"/>
    <property type="match status" value="1"/>
</dbReference>
<keyword evidence="2" id="KW-0614">Plasmid</keyword>
<feature type="domain" description="Methyltransferase" evidence="1">
    <location>
        <begin position="56"/>
        <end position="146"/>
    </location>
</feature>
<dbReference type="SUPFAM" id="SSF53335">
    <property type="entry name" value="S-adenosyl-L-methionine-dependent methyltransferases"/>
    <property type="match status" value="1"/>
</dbReference>
<dbReference type="Proteomes" id="UP001522662">
    <property type="component" value="Unassembled WGS sequence"/>
</dbReference>
<dbReference type="GO" id="GO:0032259">
    <property type="term" value="P:methylation"/>
    <property type="evidence" value="ECO:0007669"/>
    <property type="project" value="UniProtKB-KW"/>
</dbReference>
<name>A0ABT0CV47_9HYPH</name>
<dbReference type="Pfam" id="PF13649">
    <property type="entry name" value="Methyltransf_25"/>
    <property type="match status" value="1"/>
</dbReference>
<protein>
    <submittedName>
        <fullName evidence="2">Class I SAM-dependent methyltransferase</fullName>
    </submittedName>
</protein>
<organism evidence="2 3">
    <name type="scientific">Peteryoungia algae</name>
    <dbReference type="NCBI Taxonomy" id="2919917"/>
    <lineage>
        <taxon>Bacteria</taxon>
        <taxon>Pseudomonadati</taxon>
        <taxon>Pseudomonadota</taxon>
        <taxon>Alphaproteobacteria</taxon>
        <taxon>Hyphomicrobiales</taxon>
        <taxon>Rhizobiaceae</taxon>
        <taxon>Peteryoungia</taxon>
    </lineage>
</organism>
<gene>
    <name evidence="2" type="ORF">MKJ03_01760</name>
</gene>
<comment type="caution">
    <text evidence="2">The sequence shown here is derived from an EMBL/GenBank/DDBJ whole genome shotgun (WGS) entry which is preliminary data.</text>
</comment>
<dbReference type="GO" id="GO:0008168">
    <property type="term" value="F:methyltransferase activity"/>
    <property type="evidence" value="ECO:0007669"/>
    <property type="project" value="UniProtKB-KW"/>
</dbReference>
<keyword evidence="2" id="KW-0489">Methyltransferase</keyword>
<proteinExistence type="predicted"/>
<dbReference type="NCBIfam" id="NF045881">
    <property type="entry name" value="PLipidMtase_Agro"/>
    <property type="match status" value="1"/>
</dbReference>
<reference evidence="2 3" key="1">
    <citation type="submission" date="2022-03" db="EMBL/GenBank/DDBJ databases">
        <title>Rhizobium SSM4.3 sp. nov., isolated from Sediment (Gouqi Island).</title>
        <authorList>
            <person name="Chen G."/>
        </authorList>
    </citation>
    <scope>NUCLEOTIDE SEQUENCE [LARGE SCALE GENOMIC DNA]</scope>
    <source>
        <strain evidence="2 3">SSM4.3</strain>
        <plasmid evidence="2">unnamed</plasmid>
    </source>
</reference>
<dbReference type="RefSeq" id="WP_245134361.1">
    <property type="nucleotide sequence ID" value="NZ_CP128477.1"/>
</dbReference>
<dbReference type="Gene3D" id="3.40.50.150">
    <property type="entry name" value="Vaccinia Virus protein VP39"/>
    <property type="match status" value="1"/>
</dbReference>
<geneLocation type="plasmid" evidence="2">
    <name>unnamed</name>
</geneLocation>
<dbReference type="InterPro" id="IPR029063">
    <property type="entry name" value="SAM-dependent_MTases_sf"/>
</dbReference>